<protein>
    <submittedName>
        <fullName evidence="2">Uncharacterized protein</fullName>
    </submittedName>
</protein>
<sequence length="249" mass="27656">MHLNNGNSIMVNGSGHVAATREQLLMQTQQLAHKRSEKPPKLPPRDNNNYGLEPKPDYDDIDAETRIKLSRGKSDKGKDNKKYDDPYYCGLRARVPNFVKSSSKTAKDHMAAGAGVLNTVSTSQSPSAVAANMMNTLSAQKKTSMMMPMHPTMHAPPPPHMHPHHIQQQQMMAMAAVHAVQHPVAAAAAAAAHHHLHQHSHPMWQTRSFESGIDADIMESPYNHIYGRLPLPTRGYIPTPRSMYIGEWD</sequence>
<dbReference type="AlphaFoldDB" id="A0A1A9UU02"/>
<dbReference type="PANTHER" id="PTHR22742">
    <property type="entry name" value="EXPANSION, ISOFORM A-RELATED"/>
    <property type="match status" value="1"/>
</dbReference>
<reference evidence="2" key="1">
    <citation type="submission" date="2020-05" db="UniProtKB">
        <authorList>
            <consortium name="EnsemblMetazoa"/>
        </authorList>
    </citation>
    <scope>IDENTIFICATION</scope>
    <source>
        <strain evidence="2">TTRI</strain>
    </source>
</reference>
<dbReference type="VEuPathDB" id="VectorBase:GAUT015222"/>
<keyword evidence="3" id="KW-1185">Reference proteome</keyword>
<feature type="compositionally biased region" description="Basic and acidic residues" evidence="1">
    <location>
        <begin position="54"/>
        <end position="84"/>
    </location>
</feature>
<evidence type="ECO:0000313" key="3">
    <source>
        <dbReference type="Proteomes" id="UP000078200"/>
    </source>
</evidence>
<feature type="region of interest" description="Disordered" evidence="1">
    <location>
        <begin position="29"/>
        <end position="84"/>
    </location>
</feature>
<dbReference type="Proteomes" id="UP000078200">
    <property type="component" value="Unassembled WGS sequence"/>
</dbReference>
<organism evidence="2 3">
    <name type="scientific">Glossina austeni</name>
    <name type="common">Savannah tsetse fly</name>
    <dbReference type="NCBI Taxonomy" id="7395"/>
    <lineage>
        <taxon>Eukaryota</taxon>
        <taxon>Metazoa</taxon>
        <taxon>Ecdysozoa</taxon>
        <taxon>Arthropoda</taxon>
        <taxon>Hexapoda</taxon>
        <taxon>Insecta</taxon>
        <taxon>Pterygota</taxon>
        <taxon>Neoptera</taxon>
        <taxon>Endopterygota</taxon>
        <taxon>Diptera</taxon>
        <taxon>Brachycera</taxon>
        <taxon>Muscomorpha</taxon>
        <taxon>Hippoboscoidea</taxon>
        <taxon>Glossinidae</taxon>
        <taxon>Glossina</taxon>
    </lineage>
</organism>
<dbReference type="PANTHER" id="PTHR22742:SF2">
    <property type="entry name" value="EXPANSION, ISOFORM A-RELATED"/>
    <property type="match status" value="1"/>
</dbReference>
<name>A0A1A9UU02_GLOAU</name>
<proteinExistence type="predicted"/>
<evidence type="ECO:0000256" key="1">
    <source>
        <dbReference type="SAM" id="MobiDB-lite"/>
    </source>
</evidence>
<evidence type="ECO:0000313" key="2">
    <source>
        <dbReference type="EnsemblMetazoa" id="GAUT015222-PA"/>
    </source>
</evidence>
<accession>A0A1A9UU02</accession>
<dbReference type="EnsemblMetazoa" id="GAUT015222-RA">
    <property type="protein sequence ID" value="GAUT015222-PA"/>
    <property type="gene ID" value="GAUT015222"/>
</dbReference>
<dbReference type="STRING" id="7395.A0A1A9UU02"/>